<dbReference type="InterPro" id="IPR006594">
    <property type="entry name" value="LisH"/>
</dbReference>
<feature type="region of interest" description="Disordered" evidence="1">
    <location>
        <begin position="243"/>
        <end position="264"/>
    </location>
</feature>
<feature type="compositionally biased region" description="Low complexity" evidence="1">
    <location>
        <begin position="245"/>
        <end position="259"/>
    </location>
</feature>
<gene>
    <name evidence="2" type="ORF">WBA_LOCUS269</name>
</gene>
<dbReference type="EMBL" id="UYWW01000030">
    <property type="protein sequence ID" value="VDM06883.1"/>
    <property type="molecule type" value="Genomic_DNA"/>
</dbReference>
<keyword evidence="3" id="KW-1185">Reference proteome</keyword>
<feature type="compositionally biased region" description="Polar residues" evidence="1">
    <location>
        <begin position="164"/>
        <end position="199"/>
    </location>
</feature>
<feature type="compositionally biased region" description="Basic and acidic residues" evidence="1">
    <location>
        <begin position="152"/>
        <end position="161"/>
    </location>
</feature>
<dbReference type="OMA" id="IQAELRC"/>
<proteinExistence type="predicted"/>
<feature type="compositionally biased region" description="Low complexity" evidence="1">
    <location>
        <begin position="133"/>
        <end position="144"/>
    </location>
</feature>
<dbReference type="PROSITE" id="PS50896">
    <property type="entry name" value="LISH"/>
    <property type="match status" value="1"/>
</dbReference>
<reference evidence="2 3" key="1">
    <citation type="submission" date="2018-11" db="EMBL/GenBank/DDBJ databases">
        <authorList>
            <consortium name="Pathogen Informatics"/>
        </authorList>
    </citation>
    <scope>NUCLEOTIDE SEQUENCE [LARGE SCALE GENOMIC DNA]</scope>
</reference>
<sequence>MDSNVLHLKQAITDKLQRNGTLDRIQAELRCAVFLAIESADDNEPEADESKLDQKLGYSIIYHFLRQNRFLATAAVFEKEIHQKIISLEELKKENAATFCFQFFGDSISLSNFNLTGLTKQNMKETYSAGIENNGTSNNDSNFNLPFKQNNNKKDNIRVVEKQQMANSESNRTLKSFLSNNEISTDRNGSSNKSSIKNEGSNEKEKCNYGGSIEKSNYGDNNSDKVGKYTKGRSLSSELAIIPEQQQQTSKTSSTVVSKDQQQSTKYITSLSSSYPRKLPPIKSTTNELAQSTRLLSTPLMNNSSNHTGEVSFSRLLDTMLNSPSSNKSETEEDITEEIIPDDLLQSDNNSSSTISF</sequence>
<evidence type="ECO:0000313" key="3">
    <source>
        <dbReference type="Proteomes" id="UP000270924"/>
    </source>
</evidence>
<dbReference type="OrthoDB" id="2160638at2759"/>
<evidence type="ECO:0000256" key="1">
    <source>
        <dbReference type="SAM" id="MobiDB-lite"/>
    </source>
</evidence>
<name>A0A3P7DCH1_WUCBA</name>
<evidence type="ECO:0000313" key="2">
    <source>
        <dbReference type="EMBL" id="VDM06883.1"/>
    </source>
</evidence>
<organism evidence="2 3">
    <name type="scientific">Wuchereria bancrofti</name>
    <dbReference type="NCBI Taxonomy" id="6293"/>
    <lineage>
        <taxon>Eukaryota</taxon>
        <taxon>Metazoa</taxon>
        <taxon>Ecdysozoa</taxon>
        <taxon>Nematoda</taxon>
        <taxon>Chromadorea</taxon>
        <taxon>Rhabditida</taxon>
        <taxon>Spirurina</taxon>
        <taxon>Spiruromorpha</taxon>
        <taxon>Filarioidea</taxon>
        <taxon>Onchocercidae</taxon>
        <taxon>Wuchereria</taxon>
    </lineage>
</organism>
<dbReference type="AlphaFoldDB" id="A0A3P7DCH1"/>
<accession>A0A3P7DCH1</accession>
<protein>
    <submittedName>
        <fullName evidence="2">Uncharacterized protein</fullName>
    </submittedName>
</protein>
<dbReference type="Proteomes" id="UP000270924">
    <property type="component" value="Unassembled WGS sequence"/>
</dbReference>
<feature type="region of interest" description="Disordered" evidence="1">
    <location>
        <begin position="130"/>
        <end position="229"/>
    </location>
</feature>
<dbReference type="InParanoid" id="A0A3P7DCH1"/>